<dbReference type="Gene3D" id="3.40.630.10">
    <property type="entry name" value="Zn peptidases"/>
    <property type="match status" value="1"/>
</dbReference>
<dbReference type="Pfam" id="PF10994">
    <property type="entry name" value="DUF2817"/>
    <property type="match status" value="1"/>
</dbReference>
<proteinExistence type="predicted"/>
<evidence type="ECO:0000313" key="1">
    <source>
        <dbReference type="EMBL" id="QTH23997.1"/>
    </source>
</evidence>
<gene>
    <name evidence="1" type="ORF">HRJ34_11075</name>
</gene>
<protein>
    <submittedName>
        <fullName evidence="1">DUF2817 domain-containing protein</fullName>
    </submittedName>
</protein>
<dbReference type="EMBL" id="CP059319">
    <property type="protein sequence ID" value="QTH23997.1"/>
    <property type="molecule type" value="Genomic_DNA"/>
</dbReference>
<dbReference type="RefSeq" id="WP_208634123.1">
    <property type="nucleotide sequence ID" value="NZ_CP059319.1"/>
</dbReference>
<evidence type="ECO:0000313" key="2">
    <source>
        <dbReference type="Proteomes" id="UP000664914"/>
    </source>
</evidence>
<name>A0A975HG23_9SPHN</name>
<sequence length="354" mass="38467">MLSWEDYFAGTYGQARGRFARAAEKRGHRLIRRPHPLSTPDLPLSMDAVRIGSPDALQLLVLTSGVHGPELLCGSGSQVALLEEADFDGLPADMAVLLIHAVNPWGAAHIRRVNEDNVDLCRNGVIALADRPGNDAYDEIHAEVSGPRSREWMAEQGGAKAVATRHRSALLQGQYDHPDGFAYGGDRLAWSNATLLTLVAEQAAGAADVVCIDIHSGLGPYGYGCLGSFQLPADFERSRRWFGPWTIDATAGAENPEHYTVRGQTTEIYAEAVGPARLTSLVLEFGTVDPVAMLGALFEEHWLHLHGAEDHPDAAAIRARLLAAFYPDDPEWRWAILQRTRQAVRQALAGLAST</sequence>
<reference evidence="1" key="2">
    <citation type="submission" date="2021-04" db="EMBL/GenBank/DDBJ databases">
        <title>Isolation and genomic analysis of the ibuprofen-degrading bacterium Sphingomonas strain MPO218.</title>
        <authorList>
            <person name="Aulestia M."/>
            <person name="Flores A."/>
            <person name="Mangas E.L."/>
            <person name="Perez-Pulido A.J."/>
            <person name="Santero E."/>
            <person name="Camacho E.M."/>
        </authorList>
    </citation>
    <scope>NUCLEOTIDE SEQUENCE</scope>
    <source>
        <strain evidence="1">MPO218</strain>
    </source>
</reference>
<dbReference type="CDD" id="cd06233">
    <property type="entry name" value="M14-like"/>
    <property type="match status" value="1"/>
</dbReference>
<dbReference type="AlphaFoldDB" id="A0A975HG23"/>
<reference evidence="1" key="1">
    <citation type="submission" date="2020-07" db="EMBL/GenBank/DDBJ databases">
        <authorList>
            <person name="Camacho E."/>
        </authorList>
    </citation>
    <scope>NUCLEOTIDE SEQUENCE</scope>
    <source>
        <strain evidence="1">MPO218</strain>
    </source>
</reference>
<dbReference type="SUPFAM" id="SSF53187">
    <property type="entry name" value="Zn-dependent exopeptidases"/>
    <property type="match status" value="1"/>
</dbReference>
<organism evidence="1 2">
    <name type="scientific">Rhizorhabdus wittichii</name>
    <dbReference type="NCBI Taxonomy" id="160791"/>
    <lineage>
        <taxon>Bacteria</taxon>
        <taxon>Pseudomonadati</taxon>
        <taxon>Pseudomonadota</taxon>
        <taxon>Alphaproteobacteria</taxon>
        <taxon>Sphingomonadales</taxon>
        <taxon>Sphingomonadaceae</taxon>
        <taxon>Rhizorhabdus</taxon>
    </lineage>
</organism>
<accession>A0A975HG23</accession>
<dbReference type="InterPro" id="IPR021259">
    <property type="entry name" value="DUF2817"/>
</dbReference>
<dbReference type="Proteomes" id="UP000664914">
    <property type="component" value="Chromosome"/>
</dbReference>